<dbReference type="PANTHER" id="PTHR33741">
    <property type="entry name" value="TRANSMEMBRANE PROTEIN DDB_G0269096-RELATED"/>
    <property type="match status" value="1"/>
</dbReference>
<dbReference type="AlphaFoldDB" id="A0A2Z6N996"/>
<evidence type="ECO:0000256" key="1">
    <source>
        <dbReference type="SAM" id="Phobius"/>
    </source>
</evidence>
<evidence type="ECO:0000259" key="2">
    <source>
        <dbReference type="Pfam" id="PF04982"/>
    </source>
</evidence>
<keyword evidence="1" id="KW-0472">Membrane</keyword>
<dbReference type="OrthoDB" id="2016548at2759"/>
<feature type="transmembrane region" description="Helical" evidence="1">
    <location>
        <begin position="145"/>
        <end position="167"/>
    </location>
</feature>
<dbReference type="InterPro" id="IPR007065">
    <property type="entry name" value="HPP"/>
</dbReference>
<keyword evidence="4" id="KW-1185">Reference proteome</keyword>
<feature type="transmembrane region" description="Helical" evidence="1">
    <location>
        <begin position="116"/>
        <end position="133"/>
    </location>
</feature>
<proteinExistence type="predicted"/>
<protein>
    <recommendedName>
        <fullName evidence="2">HPP transmembrane region domain-containing protein</fullName>
    </recommendedName>
</protein>
<evidence type="ECO:0000313" key="4">
    <source>
        <dbReference type="Proteomes" id="UP000242715"/>
    </source>
</evidence>
<accession>A0A2Z6N996</accession>
<organism evidence="3 4">
    <name type="scientific">Trifolium subterraneum</name>
    <name type="common">Subterranean clover</name>
    <dbReference type="NCBI Taxonomy" id="3900"/>
    <lineage>
        <taxon>Eukaryota</taxon>
        <taxon>Viridiplantae</taxon>
        <taxon>Streptophyta</taxon>
        <taxon>Embryophyta</taxon>
        <taxon>Tracheophyta</taxon>
        <taxon>Spermatophyta</taxon>
        <taxon>Magnoliopsida</taxon>
        <taxon>eudicotyledons</taxon>
        <taxon>Gunneridae</taxon>
        <taxon>Pentapetalae</taxon>
        <taxon>rosids</taxon>
        <taxon>fabids</taxon>
        <taxon>Fabales</taxon>
        <taxon>Fabaceae</taxon>
        <taxon>Papilionoideae</taxon>
        <taxon>50 kb inversion clade</taxon>
        <taxon>NPAAA clade</taxon>
        <taxon>Hologalegina</taxon>
        <taxon>IRL clade</taxon>
        <taxon>Trifolieae</taxon>
        <taxon>Trifolium</taxon>
    </lineage>
</organism>
<dbReference type="EMBL" id="DF973506">
    <property type="protein sequence ID" value="GAU32830.1"/>
    <property type="molecule type" value="Genomic_DNA"/>
</dbReference>
<gene>
    <name evidence="3" type="ORF">TSUD_208980</name>
</gene>
<evidence type="ECO:0000313" key="3">
    <source>
        <dbReference type="EMBL" id="GAU32830.1"/>
    </source>
</evidence>
<dbReference type="PANTHER" id="PTHR33741:SF1">
    <property type="entry name" value="HPP FAMILY PROTEIN, EXPRESSED"/>
    <property type="match status" value="1"/>
</dbReference>
<keyword evidence="1" id="KW-0812">Transmembrane</keyword>
<dbReference type="Pfam" id="PF04982">
    <property type="entry name" value="TM_HPP"/>
    <property type="match status" value="1"/>
</dbReference>
<feature type="domain" description="HPP transmembrane region" evidence="2">
    <location>
        <begin position="84"/>
        <end position="190"/>
    </location>
</feature>
<dbReference type="Proteomes" id="UP000242715">
    <property type="component" value="Unassembled WGS sequence"/>
</dbReference>
<keyword evidence="1" id="KW-1133">Transmembrane helix</keyword>
<reference evidence="4" key="1">
    <citation type="journal article" date="2017" name="Front. Plant Sci.">
        <title>Climate Clever Clovers: New Paradigm to Reduce the Environmental Footprint of Ruminants by Breeding Low Methanogenic Forages Utilizing Haplotype Variation.</title>
        <authorList>
            <person name="Kaur P."/>
            <person name="Appels R."/>
            <person name="Bayer P.E."/>
            <person name="Keeble-Gagnere G."/>
            <person name="Wang J."/>
            <person name="Hirakawa H."/>
            <person name="Shirasawa K."/>
            <person name="Vercoe P."/>
            <person name="Stefanova K."/>
            <person name="Durmic Z."/>
            <person name="Nichols P."/>
            <person name="Revell C."/>
            <person name="Isobe S.N."/>
            <person name="Edwards D."/>
            <person name="Erskine W."/>
        </authorList>
    </citation>
    <scope>NUCLEOTIDE SEQUENCE [LARGE SCALE GENOMIC DNA]</scope>
    <source>
        <strain evidence="4">cv. Daliak</strain>
    </source>
</reference>
<feature type="non-terminal residue" evidence="3">
    <location>
        <position position="230"/>
    </location>
</feature>
<sequence length="230" mass="25109">MLQMSSSSSIVCGSSSTKFMVPLTFPTSFNIRQKKGLVLDYYWGFNKNNKKVLGRRRHVIIKASSDVASPSIWENFKPPKSSSTHSFSDILWPSAGAFAAMAILGKLDQLLTPKGLSITIAPLGAVSAILFATPQAPSARKYNMLMAQIGCAAIGVLAFTLFGPGWLAKSASVAACVAYMIYTDTIHPPARGGSIHEEKFQILMRLFTTVIDCYISFARQENILRSEFKT</sequence>
<dbReference type="InterPro" id="IPR058581">
    <property type="entry name" value="TM_HPP"/>
</dbReference>
<name>A0A2Z6N996_TRISU</name>